<dbReference type="CDD" id="cd01299">
    <property type="entry name" value="Met_dep_hydrolase_A"/>
    <property type="match status" value="1"/>
</dbReference>
<dbReference type="InterPro" id="IPR032466">
    <property type="entry name" value="Metal_Hydrolase"/>
</dbReference>
<dbReference type="PANTHER" id="PTHR43135">
    <property type="entry name" value="ALPHA-D-RIBOSE 1-METHYLPHOSPHONATE 5-TRIPHOSPHATE DIPHOSPHATASE"/>
    <property type="match status" value="1"/>
</dbReference>
<dbReference type="InterPro" id="IPR006680">
    <property type="entry name" value="Amidohydro-rel"/>
</dbReference>
<dbReference type="OrthoDB" id="9776455at2"/>
<sequence>MENYKKIKCGKLYDGIQAKLQEEMEILVCGKYIKEVGHNLPCPEGTEEIDLSHLSVTPGMIDAHVHPQFFSWRDLYKDVIFNSDGYRALATYHTAEKALHGGFTTIRSIGWFRESYELDVKRAISEGYLPGARMVVAAHILASSGSHGDMSQVVRSHPQLSDFLESTYVGTGNGPDFFQAAVRREKKIGGDFIKIMATGGFATPNDDPDDIQMSDGEFKAVFDTAKELKIPVTAHVYGTRLMQKLIGFGITGMEHGSLMDKETAKMFEATGTYLVPTFCPYQDAIEGDEESMSMKSPEFCRKLHFYQERLRRGREAILESNIKLGYGTDLVAVHESYESGWEYSAWLRSGADPFRALQAATKNNAEICGIEKIAGTIEKGKYADISGWGRDLLKDENALRDCSFVMKEGKVYQAESYVDL</sequence>
<dbReference type="EMBL" id="CP016757">
    <property type="protein sequence ID" value="ANZ46441.1"/>
    <property type="molecule type" value="Genomic_DNA"/>
</dbReference>
<dbReference type="Gene3D" id="3.20.20.140">
    <property type="entry name" value="Metal-dependent hydrolases"/>
    <property type="match status" value="1"/>
</dbReference>
<reference evidence="2" key="1">
    <citation type="submission" date="2016-08" db="EMBL/GenBank/DDBJ databases">
        <title>Complete genome of Cloacibacillus porcorum.</title>
        <authorList>
            <person name="Looft T."/>
            <person name="Bayles D.O."/>
            <person name="Alt D.P."/>
        </authorList>
    </citation>
    <scope>NUCLEOTIDE SEQUENCE [LARGE SCALE GENOMIC DNA]</scope>
    <source>
        <strain evidence="2">CL-84</strain>
    </source>
</reference>
<evidence type="ECO:0000259" key="1">
    <source>
        <dbReference type="Pfam" id="PF01979"/>
    </source>
</evidence>
<dbReference type="InterPro" id="IPR051781">
    <property type="entry name" value="Metallo-dep_Hydrolase"/>
</dbReference>
<accession>A0A1B2I908</accession>
<evidence type="ECO:0000313" key="3">
    <source>
        <dbReference type="Proteomes" id="UP000093044"/>
    </source>
</evidence>
<organism evidence="2 3">
    <name type="scientific">Cloacibacillus porcorum</name>
    <dbReference type="NCBI Taxonomy" id="1197717"/>
    <lineage>
        <taxon>Bacteria</taxon>
        <taxon>Thermotogati</taxon>
        <taxon>Synergistota</taxon>
        <taxon>Synergistia</taxon>
        <taxon>Synergistales</taxon>
        <taxon>Synergistaceae</taxon>
        <taxon>Cloacibacillus</taxon>
    </lineage>
</organism>
<protein>
    <submittedName>
        <fullName evidence="2">Peptidase</fullName>
    </submittedName>
</protein>
<dbReference type="InterPro" id="IPR057744">
    <property type="entry name" value="OTAase-like"/>
</dbReference>
<proteinExistence type="predicted"/>
<dbReference type="Proteomes" id="UP000093044">
    <property type="component" value="Chromosome"/>
</dbReference>
<gene>
    <name evidence="2" type="ORF">BED41_15835</name>
</gene>
<dbReference type="STRING" id="1197717.BED41_15835"/>
<dbReference type="GeneID" id="83059316"/>
<dbReference type="SUPFAM" id="SSF51338">
    <property type="entry name" value="Composite domain of metallo-dependent hydrolases"/>
    <property type="match status" value="2"/>
</dbReference>
<feature type="domain" description="Amidohydrolase-related" evidence="1">
    <location>
        <begin position="56"/>
        <end position="410"/>
    </location>
</feature>
<dbReference type="AlphaFoldDB" id="A0A1B2I908"/>
<evidence type="ECO:0000313" key="2">
    <source>
        <dbReference type="EMBL" id="ANZ46441.1"/>
    </source>
</evidence>
<dbReference type="Gene3D" id="2.30.40.10">
    <property type="entry name" value="Urease, subunit C, domain 1"/>
    <property type="match status" value="1"/>
</dbReference>
<dbReference type="Pfam" id="PF01979">
    <property type="entry name" value="Amidohydro_1"/>
    <property type="match status" value="1"/>
</dbReference>
<dbReference type="RefSeq" id="WP_066748588.1">
    <property type="nucleotide sequence ID" value="NZ_CP016757.1"/>
</dbReference>
<dbReference type="InterPro" id="IPR011059">
    <property type="entry name" value="Metal-dep_hydrolase_composite"/>
</dbReference>
<dbReference type="KEGG" id="cpor:BED41_15835"/>
<dbReference type="SUPFAM" id="SSF51556">
    <property type="entry name" value="Metallo-dependent hydrolases"/>
    <property type="match status" value="1"/>
</dbReference>
<keyword evidence="3" id="KW-1185">Reference proteome</keyword>
<dbReference type="PANTHER" id="PTHR43135:SF3">
    <property type="entry name" value="ALPHA-D-RIBOSE 1-METHYLPHOSPHONATE 5-TRIPHOSPHATE DIPHOSPHATASE"/>
    <property type="match status" value="1"/>
</dbReference>
<name>A0A1B2I908_9BACT</name>
<dbReference type="GO" id="GO:0016810">
    <property type="term" value="F:hydrolase activity, acting on carbon-nitrogen (but not peptide) bonds"/>
    <property type="evidence" value="ECO:0007669"/>
    <property type="project" value="InterPro"/>
</dbReference>